<evidence type="ECO:0000256" key="1">
    <source>
        <dbReference type="SAM" id="MobiDB-lite"/>
    </source>
</evidence>
<organism evidence="2 3">
    <name type="scientific">Jannaschia ovalis</name>
    <dbReference type="NCBI Taxonomy" id="3038773"/>
    <lineage>
        <taxon>Bacteria</taxon>
        <taxon>Pseudomonadati</taxon>
        <taxon>Pseudomonadota</taxon>
        <taxon>Alphaproteobacteria</taxon>
        <taxon>Rhodobacterales</taxon>
        <taxon>Roseobacteraceae</taxon>
        <taxon>Jannaschia</taxon>
    </lineage>
</organism>
<proteinExistence type="predicted"/>
<evidence type="ECO:0000313" key="2">
    <source>
        <dbReference type="EMBL" id="WGH77461.1"/>
    </source>
</evidence>
<dbReference type="RefSeq" id="WP_279964036.1">
    <property type="nucleotide sequence ID" value="NZ_CP122537.1"/>
</dbReference>
<gene>
    <name evidence="2" type="ORF">P8627_10420</name>
</gene>
<dbReference type="Pfam" id="PF12860">
    <property type="entry name" value="PAS_7"/>
    <property type="match status" value="1"/>
</dbReference>
<accession>A0ABY8L8P1</accession>
<dbReference type="EMBL" id="CP122537">
    <property type="protein sequence ID" value="WGH77461.1"/>
    <property type="molecule type" value="Genomic_DNA"/>
</dbReference>
<keyword evidence="3" id="KW-1185">Reference proteome</keyword>
<protein>
    <submittedName>
        <fullName evidence="2">PAS-domain containing protein</fullName>
    </submittedName>
</protein>
<dbReference type="SUPFAM" id="SSF55785">
    <property type="entry name" value="PYP-like sensor domain (PAS domain)"/>
    <property type="match status" value="2"/>
</dbReference>
<feature type="region of interest" description="Disordered" evidence="1">
    <location>
        <begin position="518"/>
        <end position="537"/>
    </location>
</feature>
<dbReference type="Proteomes" id="UP001243420">
    <property type="component" value="Chromosome"/>
</dbReference>
<evidence type="ECO:0000313" key="3">
    <source>
        <dbReference type="Proteomes" id="UP001243420"/>
    </source>
</evidence>
<name>A0ABY8L8P1_9RHOB</name>
<dbReference type="InterPro" id="IPR035965">
    <property type="entry name" value="PAS-like_dom_sf"/>
</dbReference>
<reference evidence="2 3" key="1">
    <citation type="submission" date="2023-04" db="EMBL/GenBank/DDBJ databases">
        <title>Jannaschia ovalis sp. nov., a marine bacterium isolated from sea tidal flat.</title>
        <authorList>
            <person name="Kwon D.Y."/>
            <person name="Kim J.-J."/>
        </authorList>
    </citation>
    <scope>NUCLEOTIDE SEQUENCE [LARGE SCALE GENOMIC DNA]</scope>
    <source>
        <strain evidence="2 3">GRR-S6-38</strain>
    </source>
</reference>
<sequence>MPDVVHMLIPVFGGALVGLAVLWGVLSFAPRAAFGAANPLARIDSDVLSEPRQFLFRNGYLVEHSENVGFLLPPPIDHLRAWDALIDALSDLVDEAGPAFRALREKGRAVRLEGTFGRDRIVVLGRRDGADIRITVSAADRSHAAIRVDLDSLRAMEDEMALLTRAGDSAPALSWAIDAEGRIIWANAAYTTLVARCNGRDAASAWPLPTLFPDEPGAPSGTVRRKVVARDGTEAWFDVTTAAPEPDGIRHVHALSLDAVIRAEDTLRSFIQTLTKSFAVLPTGLAIFDREGQLALFNPALIDMTGLDAAFLSRRPRMTDFFDALRDLQKLPEPRDYKAWRDGLAGLARGEAGRAHSETWTLPSGGTLRVTGRPQADGSVTLMLEDVSAERVATQRAQRDQAALTGLLDAVDEALVVFDGEGRRVLANAAARAGIPDLAPCAPPAAEIDLPETLEACIALWSKGCAPSPVWGEIRDLLRLPARERSGWSDKLRRPEGCDLEIRVTPLAGDRLALGFAEDRALTPPPPATARRPRVSA</sequence>